<protein>
    <recommendedName>
        <fullName evidence="3">Transposase</fullName>
    </recommendedName>
</protein>
<reference evidence="1 2" key="1">
    <citation type="journal article" date="2021" name="ACS Chem. Biol.">
        <title>Genomic-Led Discovery of a Novel Glycopeptide Antibiotic by Nonomuraea coxensis DSM 45129.</title>
        <authorList>
            <person name="Yushchuk O."/>
            <person name="Vior N.M."/>
            <person name="Andreo-Vidal A."/>
            <person name="Berini F."/>
            <person name="Ruckert C."/>
            <person name="Busche T."/>
            <person name="Binda E."/>
            <person name="Kalinowski J."/>
            <person name="Truman A.W."/>
            <person name="Marinelli F."/>
        </authorList>
    </citation>
    <scope>NUCLEOTIDE SEQUENCE [LARGE SCALE GENOMIC DNA]</scope>
    <source>
        <strain evidence="1 2">DSM 45129</strain>
    </source>
</reference>
<evidence type="ECO:0000313" key="1">
    <source>
        <dbReference type="EMBL" id="QYC39029.1"/>
    </source>
</evidence>
<gene>
    <name evidence="1" type="ORF">Nocox_07015</name>
</gene>
<keyword evidence="2" id="KW-1185">Reference proteome</keyword>
<evidence type="ECO:0000313" key="2">
    <source>
        <dbReference type="Proteomes" id="UP000824681"/>
    </source>
</evidence>
<proteinExistence type="predicted"/>
<name>A0ABX8TWY4_9ACTN</name>
<evidence type="ECO:0008006" key="3">
    <source>
        <dbReference type="Google" id="ProtNLM"/>
    </source>
</evidence>
<sequence>METVSHHDSADDGRAQVLVDISDIIVSEESVSALQGRQLWMRPERDVGH</sequence>
<dbReference type="Proteomes" id="UP000824681">
    <property type="component" value="Chromosome"/>
</dbReference>
<dbReference type="EMBL" id="CP068985">
    <property type="protein sequence ID" value="QYC39029.1"/>
    <property type="molecule type" value="Genomic_DNA"/>
</dbReference>
<organism evidence="1 2">
    <name type="scientific">Nonomuraea coxensis DSM 45129</name>
    <dbReference type="NCBI Taxonomy" id="1122611"/>
    <lineage>
        <taxon>Bacteria</taxon>
        <taxon>Bacillati</taxon>
        <taxon>Actinomycetota</taxon>
        <taxon>Actinomycetes</taxon>
        <taxon>Streptosporangiales</taxon>
        <taxon>Streptosporangiaceae</taxon>
        <taxon>Nonomuraea</taxon>
    </lineage>
</organism>
<accession>A0ABX8TWY4</accession>
<dbReference type="RefSeq" id="WP_020544500.1">
    <property type="nucleotide sequence ID" value="NZ_CP068985.1"/>
</dbReference>